<evidence type="ECO:0000313" key="2">
    <source>
        <dbReference type="EMBL" id="SCU68663.1"/>
    </source>
</evidence>
<feature type="compositionally biased region" description="Basic and acidic residues" evidence="1">
    <location>
        <begin position="1"/>
        <end position="11"/>
    </location>
</feature>
<feature type="region of interest" description="Disordered" evidence="1">
    <location>
        <begin position="923"/>
        <end position="965"/>
    </location>
</feature>
<reference evidence="2" key="1">
    <citation type="submission" date="2016-09" db="EMBL/GenBank/DDBJ databases">
        <authorList>
            <person name="Hebert L."/>
            <person name="Moumen B."/>
        </authorList>
    </citation>
    <scope>NUCLEOTIDE SEQUENCE [LARGE SCALE GENOMIC DNA]</scope>
    <source>
        <strain evidence="2">OVI</strain>
    </source>
</reference>
<evidence type="ECO:0000313" key="3">
    <source>
        <dbReference type="Proteomes" id="UP000195570"/>
    </source>
</evidence>
<dbReference type="VEuPathDB" id="TriTrypDB:TEOVI_000613700"/>
<feature type="region of interest" description="Disordered" evidence="1">
    <location>
        <begin position="1"/>
        <end position="33"/>
    </location>
</feature>
<comment type="caution">
    <text evidence="2">The sequence shown here is derived from an EMBL/GenBank/DDBJ whole genome shotgun (WGS) entry which is preliminary data.</text>
</comment>
<feature type="compositionally biased region" description="Gly residues" evidence="1">
    <location>
        <begin position="928"/>
        <end position="941"/>
    </location>
</feature>
<sequence>MDSVGDKEAQHHSPQRRATGLPPLRSPRAECGGAPSGPFSSIGVDPVTRFVNFLWICHRDIEIPLETSLQRSVELAQFVESNRCSCFLPRQQQCIRWAIWESLYGGVERARSLAEVENYIESYCCGPLRRPLRPHFGATAFRGNDSGGGVSTSPCRGATDVRCKLVADNRAWGELNVTEENSLLALLRANGRYHAPLPRHASHCPRKKSGKGFNHRLPLLQLVRAIQSGRFHSDQREGEDGGTGFSHFLELSTSAFRGGSQSTEVDGVGADDPPASENSFATLSDVELLTTNCPVCSAEGLLQGCWLSVCLLQLVNMLASAHLCAAPLILPHDVVSLKPREAIAVAYHIAQHQLHLAVGLFYSIVELPSTSKSSTRKSDGGCFPGSASSGEREHHDRANGTIGELAHHSLVVCVHVLSSLRVLERRNVYAVLLHASVLAFCDRRGTTKANQLLRGFIGSIVNMSEDLRGSGKICLPPGGDIYDAWMAVEPLLYKEKSVEDEQESDLLVLEQITTGLLFSVFLELLEMKDLPAPSEKHQRPPNIYSTAVISCLRARDVLDKYACPRLRKLCDAADGSISSRGRQSFSLYWLLQGMLFHNLNALSLLPSVSTPFHSYQGEIPIQCMQAAARESDAAREFTEYPLAPQWMEILNDCEVVKAAEPCVDADETHTWPCEWRLPVSVDTSKPSFTCGSLPPEQCVTEVALLPPPVMNVWFDFARALFRNTPADLVSAHTGDDETELRHPHGAPTAFPPDAAVASPPSINALSSKVGKVPLGRQRDLDEKAAAAKLEKTRLHAAQSEIGFWSYWCEVFASHQLLSLVSDRPSLLDRYRQLLSPFTGVVGCDNCNKTPFMRALQECYPLIPSQGGSHSVAQYPFVLPSDGQQGVQRSVAQLLQERELSLAAIDCRLRTAVDQYERQCTRPAPGLRVGPGGRGIKGGGSSGPVTAGPPLHLRLRGPNRAGVRPN</sequence>
<protein>
    <submittedName>
        <fullName evidence="2">Uncharacterized protein</fullName>
    </submittedName>
</protein>
<dbReference type="RefSeq" id="XP_067079785.1">
    <property type="nucleotide sequence ID" value="XM_067223684.1"/>
</dbReference>
<gene>
    <name evidence="2" type="ORF">TEOVI_000613700</name>
</gene>
<evidence type="ECO:0000256" key="1">
    <source>
        <dbReference type="SAM" id="MobiDB-lite"/>
    </source>
</evidence>
<dbReference type="EMBL" id="CZPT02001031">
    <property type="protein sequence ID" value="SCU68663.1"/>
    <property type="molecule type" value="Genomic_DNA"/>
</dbReference>
<proteinExistence type="predicted"/>
<feature type="region of interest" description="Disordered" evidence="1">
    <location>
        <begin position="371"/>
        <end position="396"/>
    </location>
</feature>
<dbReference type="GeneID" id="92380076"/>
<feature type="compositionally biased region" description="Basic and acidic residues" evidence="1">
    <location>
        <begin position="733"/>
        <end position="742"/>
    </location>
</feature>
<keyword evidence="3" id="KW-1185">Reference proteome</keyword>
<organism evidence="2 3">
    <name type="scientific">Trypanosoma equiperdum</name>
    <dbReference type="NCBI Taxonomy" id="5694"/>
    <lineage>
        <taxon>Eukaryota</taxon>
        <taxon>Discoba</taxon>
        <taxon>Euglenozoa</taxon>
        <taxon>Kinetoplastea</taxon>
        <taxon>Metakinetoplastina</taxon>
        <taxon>Trypanosomatida</taxon>
        <taxon>Trypanosomatidae</taxon>
        <taxon>Trypanosoma</taxon>
    </lineage>
</organism>
<dbReference type="Proteomes" id="UP000195570">
    <property type="component" value="Unassembled WGS sequence"/>
</dbReference>
<feature type="region of interest" description="Disordered" evidence="1">
    <location>
        <begin position="733"/>
        <end position="753"/>
    </location>
</feature>
<name>A0A1G4I9Y0_TRYEQ</name>
<dbReference type="AlphaFoldDB" id="A0A1G4I9Y0"/>
<accession>A0A1G4I9Y0</accession>